<dbReference type="GO" id="GO:0005576">
    <property type="term" value="C:extracellular region"/>
    <property type="evidence" value="ECO:0007669"/>
    <property type="project" value="UniProtKB-SubCell"/>
</dbReference>
<dbReference type="RefSeq" id="WP_262433972.1">
    <property type="nucleotide sequence ID" value="NZ_JACRTF010000001.1"/>
</dbReference>
<keyword evidence="11" id="KW-1185">Reference proteome</keyword>
<reference evidence="10" key="1">
    <citation type="submission" date="2020-08" db="EMBL/GenBank/DDBJ databases">
        <title>Genome public.</title>
        <authorList>
            <person name="Liu C."/>
            <person name="Sun Q."/>
        </authorList>
    </citation>
    <scope>NUCLEOTIDE SEQUENCE</scope>
    <source>
        <strain evidence="10">N12</strain>
    </source>
</reference>
<evidence type="ECO:0000256" key="5">
    <source>
        <dbReference type="ARBA" id="ARBA00022729"/>
    </source>
</evidence>
<evidence type="ECO:0000256" key="2">
    <source>
        <dbReference type="ARBA" id="ARBA00004442"/>
    </source>
</evidence>
<dbReference type="SMART" id="SM00710">
    <property type="entry name" value="PbH1"/>
    <property type="match status" value="6"/>
</dbReference>
<keyword evidence="7" id="KW-0998">Cell outer membrane</keyword>
<dbReference type="InterPro" id="IPR059226">
    <property type="entry name" value="Choice_anch_Q_dom"/>
</dbReference>
<accession>A0A926IPS4</accession>
<organism evidence="10 11">
    <name type="scientific">Jilunia laotingensis</name>
    <dbReference type="NCBI Taxonomy" id="2763675"/>
    <lineage>
        <taxon>Bacteria</taxon>
        <taxon>Pseudomonadati</taxon>
        <taxon>Bacteroidota</taxon>
        <taxon>Bacteroidia</taxon>
        <taxon>Bacteroidales</taxon>
        <taxon>Bacteroidaceae</taxon>
        <taxon>Jilunia</taxon>
    </lineage>
</organism>
<dbReference type="PANTHER" id="PTHR11319">
    <property type="entry name" value="G PROTEIN-COUPLED RECEPTOR-RELATED"/>
    <property type="match status" value="1"/>
</dbReference>
<dbReference type="NCBIfam" id="TIGR01376">
    <property type="entry name" value="POMP_repeat"/>
    <property type="match status" value="1"/>
</dbReference>
<name>A0A926IPS4_9BACT</name>
<dbReference type="InterPro" id="IPR011050">
    <property type="entry name" value="Pectin_lyase_fold/virulence"/>
</dbReference>
<dbReference type="AlphaFoldDB" id="A0A926IPS4"/>
<keyword evidence="5 8" id="KW-0732">Signal</keyword>
<evidence type="ECO:0000256" key="6">
    <source>
        <dbReference type="ARBA" id="ARBA00023136"/>
    </source>
</evidence>
<dbReference type="NCBIfam" id="NF041518">
    <property type="entry name" value="choice_anch_Q"/>
    <property type="match status" value="1"/>
</dbReference>
<comment type="subcellular location">
    <subcellularLocation>
        <location evidence="1">Cell envelope</location>
    </subcellularLocation>
    <subcellularLocation>
        <location evidence="2">Cell outer membrane</location>
    </subcellularLocation>
    <subcellularLocation>
        <location evidence="3">Secreted</location>
    </subcellularLocation>
</comment>
<evidence type="ECO:0000256" key="8">
    <source>
        <dbReference type="SAM" id="SignalP"/>
    </source>
</evidence>
<protein>
    <recommendedName>
        <fullName evidence="9">Right handed beta helix domain-containing protein</fullName>
    </recommendedName>
</protein>
<evidence type="ECO:0000256" key="7">
    <source>
        <dbReference type="ARBA" id="ARBA00023237"/>
    </source>
</evidence>
<evidence type="ECO:0000313" key="11">
    <source>
        <dbReference type="Proteomes" id="UP000651085"/>
    </source>
</evidence>
<keyword evidence="6" id="KW-0472">Membrane</keyword>
<evidence type="ECO:0000259" key="9">
    <source>
        <dbReference type="Pfam" id="PF13229"/>
    </source>
</evidence>
<dbReference type="Proteomes" id="UP000651085">
    <property type="component" value="Unassembled WGS sequence"/>
</dbReference>
<evidence type="ECO:0000256" key="1">
    <source>
        <dbReference type="ARBA" id="ARBA00004196"/>
    </source>
</evidence>
<feature type="signal peptide" evidence="8">
    <location>
        <begin position="1"/>
        <end position="20"/>
    </location>
</feature>
<dbReference type="InterPro" id="IPR006626">
    <property type="entry name" value="PbH1"/>
</dbReference>
<feature type="chain" id="PRO_5037805907" description="Right handed beta helix domain-containing protein" evidence="8">
    <location>
        <begin position="21"/>
        <end position="525"/>
    </location>
</feature>
<keyword evidence="4" id="KW-0964">Secreted</keyword>
<dbReference type="PANTHER" id="PTHR11319:SF35">
    <property type="entry name" value="OUTER MEMBRANE PROTEIN PMPC-RELATED"/>
    <property type="match status" value="1"/>
</dbReference>
<dbReference type="InterPro" id="IPR003368">
    <property type="entry name" value="POMP_repeat"/>
</dbReference>
<dbReference type="SUPFAM" id="SSF51126">
    <property type="entry name" value="Pectin lyase-like"/>
    <property type="match status" value="1"/>
</dbReference>
<sequence length="525" mass="55568">MKKQILLSAMLSFAAFNMYATDFTVTTSSGDPAVEGSFPNIMSSESLSDGDVINFDFDGEQIEEFTKITVKKSVTINGLNKKNNKKVIFTGVNQTLMVQSAVEINDCVFTGKNTSSLYATTGATMLVDRCEFIDNDNYSIKDGEKKPSAGGAINVANSAKCIIKNSLFKDNKSAGGAIVITVGGDVTLENSSFIHNYASASGGAIYMYTTADKAIPSLSATNCTFVNNYASERGGAIYAWSRTGESFGMKLVNCTITSNYSGRNVGGGVAIFCNANMTAELTMANCIVAGNTGGSLDDNFFSPNDLGCWKGPRDKDKDGNLYVRNYTFNTTNCIYGVAESMDADDQAGTPMNDVFSGNSIKVDDFANSKIFTSLYKLDNTIFPDIEGDEVWSPTLTADGMPVALLCEGSIAIAKGTASYNGVTIPTTDQLGKARPATPAIGAVEYGGESGIVNNIAGASDIKIWNDGNVLYAAGIESMASIAVYDMTGKQVYEGTIREGVSVTVPVLEGLYIAKVNGATAKLIIK</sequence>
<gene>
    <name evidence="10" type="ORF">H8744_05945</name>
</gene>
<feature type="domain" description="Right handed beta helix" evidence="9">
    <location>
        <begin position="99"/>
        <end position="244"/>
    </location>
</feature>
<proteinExistence type="predicted"/>
<dbReference type="GO" id="GO:0009279">
    <property type="term" value="C:cell outer membrane"/>
    <property type="evidence" value="ECO:0007669"/>
    <property type="project" value="UniProtKB-SubCell"/>
</dbReference>
<dbReference type="InterPro" id="IPR039448">
    <property type="entry name" value="Beta_helix"/>
</dbReference>
<dbReference type="EMBL" id="JACRTF010000001">
    <property type="protein sequence ID" value="MBC8592800.1"/>
    <property type="molecule type" value="Genomic_DNA"/>
</dbReference>
<evidence type="ECO:0000256" key="4">
    <source>
        <dbReference type="ARBA" id="ARBA00022525"/>
    </source>
</evidence>
<comment type="caution">
    <text evidence="10">The sequence shown here is derived from an EMBL/GenBank/DDBJ whole genome shotgun (WGS) entry which is preliminary data.</text>
</comment>
<evidence type="ECO:0000313" key="10">
    <source>
        <dbReference type="EMBL" id="MBC8592800.1"/>
    </source>
</evidence>
<evidence type="ECO:0000256" key="3">
    <source>
        <dbReference type="ARBA" id="ARBA00004613"/>
    </source>
</evidence>
<dbReference type="Pfam" id="PF13229">
    <property type="entry name" value="Beta_helix"/>
    <property type="match status" value="1"/>
</dbReference>